<keyword evidence="1" id="KW-0812">Transmembrane</keyword>
<proteinExistence type="predicted"/>
<name>A0A0F9PNF6_9ZZZZ</name>
<evidence type="ECO:0000313" key="2">
    <source>
        <dbReference type="EMBL" id="KKN26132.1"/>
    </source>
</evidence>
<evidence type="ECO:0000256" key="1">
    <source>
        <dbReference type="SAM" id="Phobius"/>
    </source>
</evidence>
<organism evidence="2">
    <name type="scientific">marine sediment metagenome</name>
    <dbReference type="NCBI Taxonomy" id="412755"/>
    <lineage>
        <taxon>unclassified sequences</taxon>
        <taxon>metagenomes</taxon>
        <taxon>ecological metagenomes</taxon>
    </lineage>
</organism>
<accession>A0A0F9PNF6</accession>
<gene>
    <name evidence="2" type="ORF">LCGC14_0877770</name>
</gene>
<comment type="caution">
    <text evidence="2">The sequence shown here is derived from an EMBL/GenBank/DDBJ whole genome shotgun (WGS) entry which is preliminary data.</text>
</comment>
<keyword evidence="1" id="KW-1133">Transmembrane helix</keyword>
<dbReference type="AlphaFoldDB" id="A0A0F9PNF6"/>
<sequence length="112" mass="12216">MSPKWLIFLLTVWVFGGVFGLILEGGYLGDDQGSVINVLLNSKVITATGVLGKIAGVFTDTAMWGAIGSLLVWDFAFWEGSLEIVRWIIFIPVTIAMLFSMLMAWIRGVSSA</sequence>
<keyword evidence="1" id="KW-0472">Membrane</keyword>
<feature type="transmembrane region" description="Helical" evidence="1">
    <location>
        <begin position="84"/>
        <end position="106"/>
    </location>
</feature>
<feature type="transmembrane region" description="Helical" evidence="1">
    <location>
        <begin position="44"/>
        <end position="72"/>
    </location>
</feature>
<reference evidence="2" key="1">
    <citation type="journal article" date="2015" name="Nature">
        <title>Complex archaea that bridge the gap between prokaryotes and eukaryotes.</title>
        <authorList>
            <person name="Spang A."/>
            <person name="Saw J.H."/>
            <person name="Jorgensen S.L."/>
            <person name="Zaremba-Niedzwiedzka K."/>
            <person name="Martijn J."/>
            <person name="Lind A.E."/>
            <person name="van Eijk R."/>
            <person name="Schleper C."/>
            <person name="Guy L."/>
            <person name="Ettema T.J."/>
        </authorList>
    </citation>
    <scope>NUCLEOTIDE SEQUENCE</scope>
</reference>
<protein>
    <submittedName>
        <fullName evidence="2">Uncharacterized protein</fullName>
    </submittedName>
</protein>
<dbReference type="EMBL" id="LAZR01002745">
    <property type="protein sequence ID" value="KKN26132.1"/>
    <property type="molecule type" value="Genomic_DNA"/>
</dbReference>